<dbReference type="AlphaFoldDB" id="A0A6V7P3Q7"/>
<dbReference type="PANTHER" id="PTHR31050:SF3">
    <property type="entry name" value="OS08G0412800 PROTEIN"/>
    <property type="match status" value="1"/>
</dbReference>
<gene>
    <name evidence="1" type="ORF">CB5_LOCUS8529</name>
</gene>
<accession>A0A6V7P3Q7</accession>
<name>A0A6V7P3Q7_ANACO</name>
<reference evidence="1" key="1">
    <citation type="submission" date="2020-07" db="EMBL/GenBank/DDBJ databases">
        <authorList>
            <person name="Lin J."/>
        </authorList>
    </citation>
    <scope>NUCLEOTIDE SEQUENCE</scope>
</reference>
<sequence length="392" mass="45269">MYTTRPLSTFRGSHGERRSEEPFSASLFLDDQSEFNILSSSCCWPKNEKTPLKNLPFPQDRIITIKYSPQGEKNIKRANKATVFFVPVLNQPSSASFNRYHVIVAKGRNKGKVYVCSKEGIGGCCSCRGEGDVKPRPFDHRDVHQQMEIVCEKEGLFTAKSVAHDGQPPWLLGSKYWKAYASKPKNCHLSEALGLRQPLRSCLPDLNFPIHARDCPKVTIGEWYCPFVFVKEAGGLDVQMKRALYYEMTLEQFWKEIYTCENNSGEERTVEVNALVESKAVFVDSKEVGQDNKRRRDGFIWFAPFESKPKGVGLSLAIWERMIWEQKKGGWIGDDEDEEVERIVREFGGENNMWRRFACYILVERYVLKRVDGSLALTFDFRHLIKFRTKWE</sequence>
<dbReference type="InterPro" id="IPR010683">
    <property type="entry name" value="DUF1262"/>
</dbReference>
<dbReference type="Pfam" id="PF06880">
    <property type="entry name" value="DUF1262"/>
    <property type="match status" value="1"/>
</dbReference>
<organism evidence="1">
    <name type="scientific">Ananas comosus var. bracteatus</name>
    <name type="common">red pineapple</name>
    <dbReference type="NCBI Taxonomy" id="296719"/>
    <lineage>
        <taxon>Eukaryota</taxon>
        <taxon>Viridiplantae</taxon>
        <taxon>Streptophyta</taxon>
        <taxon>Embryophyta</taxon>
        <taxon>Tracheophyta</taxon>
        <taxon>Spermatophyta</taxon>
        <taxon>Magnoliopsida</taxon>
        <taxon>Liliopsida</taxon>
        <taxon>Poales</taxon>
        <taxon>Bromeliaceae</taxon>
        <taxon>Bromelioideae</taxon>
        <taxon>Ananas</taxon>
    </lineage>
</organism>
<dbReference type="EMBL" id="LR862144">
    <property type="protein sequence ID" value="CAD1825318.1"/>
    <property type="molecule type" value="Genomic_DNA"/>
</dbReference>
<dbReference type="PANTHER" id="PTHR31050">
    <property type="entry name" value="OS08G0413200 PROTEIN"/>
    <property type="match status" value="1"/>
</dbReference>
<protein>
    <submittedName>
        <fullName evidence="1">Uncharacterized protein</fullName>
    </submittedName>
</protein>
<proteinExistence type="predicted"/>
<evidence type="ECO:0000313" key="1">
    <source>
        <dbReference type="EMBL" id="CAD1825318.1"/>
    </source>
</evidence>